<proteinExistence type="predicted"/>
<dbReference type="AlphaFoldDB" id="A0A4S8L487"/>
<evidence type="ECO:0000313" key="2">
    <source>
        <dbReference type="Proteomes" id="UP000297245"/>
    </source>
</evidence>
<name>A0A4S8L487_DENBC</name>
<protein>
    <recommendedName>
        <fullName evidence="3">Cytochrome P450</fullName>
    </recommendedName>
</protein>
<dbReference type="OrthoDB" id="1470350at2759"/>
<evidence type="ECO:0000313" key="1">
    <source>
        <dbReference type="EMBL" id="THU83319.1"/>
    </source>
</evidence>
<gene>
    <name evidence="1" type="ORF">K435DRAFT_689724</name>
</gene>
<accession>A0A4S8L487</accession>
<reference evidence="1 2" key="1">
    <citation type="journal article" date="2019" name="Nat. Ecol. Evol.">
        <title>Megaphylogeny resolves global patterns of mushroom evolution.</title>
        <authorList>
            <person name="Varga T."/>
            <person name="Krizsan K."/>
            <person name="Foldi C."/>
            <person name="Dima B."/>
            <person name="Sanchez-Garcia M."/>
            <person name="Sanchez-Ramirez S."/>
            <person name="Szollosi G.J."/>
            <person name="Szarkandi J.G."/>
            <person name="Papp V."/>
            <person name="Albert L."/>
            <person name="Andreopoulos W."/>
            <person name="Angelini C."/>
            <person name="Antonin V."/>
            <person name="Barry K.W."/>
            <person name="Bougher N.L."/>
            <person name="Buchanan P."/>
            <person name="Buyck B."/>
            <person name="Bense V."/>
            <person name="Catcheside P."/>
            <person name="Chovatia M."/>
            <person name="Cooper J."/>
            <person name="Damon W."/>
            <person name="Desjardin D."/>
            <person name="Finy P."/>
            <person name="Geml J."/>
            <person name="Haridas S."/>
            <person name="Hughes K."/>
            <person name="Justo A."/>
            <person name="Karasinski D."/>
            <person name="Kautmanova I."/>
            <person name="Kiss B."/>
            <person name="Kocsube S."/>
            <person name="Kotiranta H."/>
            <person name="LaButti K.M."/>
            <person name="Lechner B.E."/>
            <person name="Liimatainen K."/>
            <person name="Lipzen A."/>
            <person name="Lukacs Z."/>
            <person name="Mihaltcheva S."/>
            <person name="Morgado L.N."/>
            <person name="Niskanen T."/>
            <person name="Noordeloos M.E."/>
            <person name="Ohm R.A."/>
            <person name="Ortiz-Santana B."/>
            <person name="Ovrebo C."/>
            <person name="Racz N."/>
            <person name="Riley R."/>
            <person name="Savchenko A."/>
            <person name="Shiryaev A."/>
            <person name="Soop K."/>
            <person name="Spirin V."/>
            <person name="Szebenyi C."/>
            <person name="Tomsovsky M."/>
            <person name="Tulloss R.E."/>
            <person name="Uehling J."/>
            <person name="Grigoriev I.V."/>
            <person name="Vagvolgyi C."/>
            <person name="Papp T."/>
            <person name="Martin F.M."/>
            <person name="Miettinen O."/>
            <person name="Hibbett D.S."/>
            <person name="Nagy L.G."/>
        </authorList>
    </citation>
    <scope>NUCLEOTIDE SEQUENCE [LARGE SCALE GENOMIC DNA]</scope>
    <source>
        <strain evidence="1 2">CBS 962.96</strain>
    </source>
</reference>
<sequence>LNFFGPNIVVTQDQAWKRHRVVANPAFNEAVYHVVWQETTRALADWFSEVDSNEIPIHTTQFMKVSITQ</sequence>
<dbReference type="Proteomes" id="UP000297245">
    <property type="component" value="Unassembled WGS sequence"/>
</dbReference>
<keyword evidence="2" id="KW-1185">Reference proteome</keyword>
<organism evidence="1 2">
    <name type="scientific">Dendrothele bispora (strain CBS 962.96)</name>
    <dbReference type="NCBI Taxonomy" id="1314807"/>
    <lineage>
        <taxon>Eukaryota</taxon>
        <taxon>Fungi</taxon>
        <taxon>Dikarya</taxon>
        <taxon>Basidiomycota</taxon>
        <taxon>Agaricomycotina</taxon>
        <taxon>Agaricomycetes</taxon>
        <taxon>Agaricomycetidae</taxon>
        <taxon>Agaricales</taxon>
        <taxon>Agaricales incertae sedis</taxon>
        <taxon>Dendrothele</taxon>
    </lineage>
</organism>
<feature type="non-terminal residue" evidence="1">
    <location>
        <position position="1"/>
    </location>
</feature>
<evidence type="ECO:0008006" key="3">
    <source>
        <dbReference type="Google" id="ProtNLM"/>
    </source>
</evidence>
<dbReference type="EMBL" id="ML179670">
    <property type="protein sequence ID" value="THU83319.1"/>
    <property type="molecule type" value="Genomic_DNA"/>
</dbReference>